<dbReference type="AlphaFoldDB" id="A0AAF0DSZ9"/>
<gene>
    <name evidence="2" type="ORF">MBRA1_001841</name>
</gene>
<proteinExistence type="predicted"/>
<dbReference type="PANTHER" id="PTHR28159">
    <property type="entry name" value="TRAFFICKING PROTEIN PARTICLE COMPLEX II-SPECIFIC SUBUNIT 65"/>
    <property type="match status" value="1"/>
</dbReference>
<sequence>MLCPTLAFAEARALCTDLAALYTGSSASLLMPGRVKEQAAAVHYDERVRVQLVLTLPSVPSKLPAPSDDRAHVTYASASDAGVPHLLRLLLSTLQVTIHGLRKGHDVPLLTRSWHGAQSDGALVLRDETDRFVEEDTRSPLTDPAFVSGILFDTHAHAWRVAWLCDIVIPYPSAEPGIDTVDLDASLALRLDLSRLVGRVDAPPPQTPFHFAAGEGHPFLSAEDPYVVDVDLLALYSEGVTIPDETAEQRHNHIASRLTLLPLSMLVPQATGVHLVAPFSESTQLVNAMARAKYLENAAIASDADIALALLAAANKAQHVDRTTRPPPTRQTSMPPASTADAPPANDVATAVMRGIVVLTRHASAPLRVQPTMYVRMRTLNRAHTLPSGTRGVFLCIELESALTHGDVQVHDVDIAVGGPIAPYAASHATLTESITPVVAPADADFAWPIHLGPGAQFNVLYTVHLDDFGGAPGVLASLFEQWSPRRETRVTVQTAIVRSEGAAPVTCASQWDGVLDLRTLQIEQYVRLAAESAVYDAMQYDADRAPPAPPALVAGDAAMTASALAARMERGLPSPPPPPRRASDPAADAAPTDQVPAQETPADTPPAPPLAYLQDAQARAQRAAPFAPVPAPPTRAHHATAWGRDGAGAEWAKHAGGARTDRRLLANVRVAPESGSGDAVPVCSKLAVHVCVSNVSEEAVEPVVAWDAGRVARSALAPTAMLAEVAEVHLGAVPAGSSATAVLRLCAVARGRHALGALRVRDAHTDVDCVLENLGSVYVA</sequence>
<keyword evidence="3" id="KW-1185">Reference proteome</keyword>
<dbReference type="GO" id="GO:0006891">
    <property type="term" value="P:intra-Golgi vesicle-mediated transport"/>
    <property type="evidence" value="ECO:0007669"/>
    <property type="project" value="InterPro"/>
</dbReference>
<dbReference type="InterPro" id="IPR024662">
    <property type="entry name" value="Trs65"/>
</dbReference>
<protein>
    <submittedName>
        <fullName evidence="2">Uncharacterized protein</fullName>
    </submittedName>
</protein>
<feature type="compositionally biased region" description="Low complexity" evidence="1">
    <location>
        <begin position="611"/>
        <end position="627"/>
    </location>
</feature>
<dbReference type="Proteomes" id="UP001216638">
    <property type="component" value="Chromosome 2"/>
</dbReference>
<evidence type="ECO:0000313" key="3">
    <source>
        <dbReference type="Proteomes" id="UP001216638"/>
    </source>
</evidence>
<feature type="compositionally biased region" description="Low complexity" evidence="1">
    <location>
        <begin position="585"/>
        <end position="603"/>
    </location>
</feature>
<reference evidence="2" key="1">
    <citation type="submission" date="2023-03" db="EMBL/GenBank/DDBJ databases">
        <title>Mating type loci evolution in Malassezia.</title>
        <authorList>
            <person name="Coelho M.A."/>
        </authorList>
    </citation>
    <scope>NUCLEOTIDE SEQUENCE</scope>
    <source>
        <strain evidence="2">CBS 14135</strain>
    </source>
</reference>
<evidence type="ECO:0000313" key="2">
    <source>
        <dbReference type="EMBL" id="WFC95194.1"/>
    </source>
</evidence>
<accession>A0AAF0DSZ9</accession>
<organism evidence="2 3">
    <name type="scientific">Malassezia brasiliensis</name>
    <dbReference type="NCBI Taxonomy" id="1821822"/>
    <lineage>
        <taxon>Eukaryota</taxon>
        <taxon>Fungi</taxon>
        <taxon>Dikarya</taxon>
        <taxon>Basidiomycota</taxon>
        <taxon>Ustilaginomycotina</taxon>
        <taxon>Malasseziomycetes</taxon>
        <taxon>Malasseziales</taxon>
        <taxon>Malasseziaceae</taxon>
        <taxon>Malassezia</taxon>
    </lineage>
</organism>
<evidence type="ECO:0000256" key="1">
    <source>
        <dbReference type="SAM" id="MobiDB-lite"/>
    </source>
</evidence>
<name>A0AAF0DSZ9_9BASI</name>
<dbReference type="GO" id="GO:0005802">
    <property type="term" value="C:trans-Golgi network"/>
    <property type="evidence" value="ECO:0007669"/>
    <property type="project" value="TreeGrafter"/>
</dbReference>
<dbReference type="PANTHER" id="PTHR28159:SF1">
    <property type="entry name" value="TRAFFICKING PROTEIN PARTICLE COMPLEX II-SPECIFIC SUBUNIT 65"/>
    <property type="match status" value="1"/>
</dbReference>
<dbReference type="EMBL" id="CP119952">
    <property type="protein sequence ID" value="WFC95194.1"/>
    <property type="molecule type" value="Genomic_DNA"/>
</dbReference>
<feature type="region of interest" description="Disordered" evidence="1">
    <location>
        <begin position="570"/>
        <end position="640"/>
    </location>
</feature>
<dbReference type="GO" id="GO:1990071">
    <property type="term" value="C:TRAPPII protein complex"/>
    <property type="evidence" value="ECO:0007669"/>
    <property type="project" value="InterPro"/>
</dbReference>
<feature type="region of interest" description="Disordered" evidence="1">
    <location>
        <begin position="317"/>
        <end position="345"/>
    </location>
</feature>